<comment type="caution">
    <text evidence="2">The sequence shown here is derived from an EMBL/GenBank/DDBJ whole genome shotgun (WGS) entry which is preliminary data.</text>
</comment>
<evidence type="ECO:0000256" key="1">
    <source>
        <dbReference type="SAM" id="MobiDB-lite"/>
    </source>
</evidence>
<dbReference type="AlphaFoldDB" id="A0A1U7HGB0"/>
<evidence type="ECO:0000313" key="2">
    <source>
        <dbReference type="EMBL" id="OKH22617.1"/>
    </source>
</evidence>
<dbReference type="InterPro" id="IPR029062">
    <property type="entry name" value="Class_I_gatase-like"/>
</dbReference>
<proteinExistence type="predicted"/>
<protein>
    <submittedName>
        <fullName evidence="2">Uncharacterized protein</fullName>
    </submittedName>
</protein>
<gene>
    <name evidence="2" type="ORF">NIES593_12560</name>
</gene>
<name>A0A1U7HGB0_9CYAN</name>
<evidence type="ECO:0000313" key="3">
    <source>
        <dbReference type="Proteomes" id="UP000186868"/>
    </source>
</evidence>
<feature type="region of interest" description="Disordered" evidence="1">
    <location>
        <begin position="252"/>
        <end position="275"/>
    </location>
</feature>
<sequence length="275" mass="30156">MLKSVSRLKKEVFSLNILKKRNFIALISYLCPFALFISPATAVTARLGVVKAQENAAQWQEITKRLQATGVDYCIVDASKWRNETDLGGVRVLLLPNVDSLDWAQASALEVWMARGGRVIVTGPTGNLSLPEVRKQLRSLFGAYWGFSNSFPIALEVVGGQLVPTQPQAMSGDLVGGTLIPTKADSEAAAIWVTEERVPAVVFSNRAIYIGWRWGMEGVATPAFDTAWLEAALGRYGVTRQSNLSMLKRSEPAQCNEGNPLLPPQQEAPILRDRE</sequence>
<dbReference type="CDD" id="cd03143">
    <property type="entry name" value="A4_beta-galactosidase_middle_domain"/>
    <property type="match status" value="1"/>
</dbReference>
<dbReference type="Proteomes" id="UP000186868">
    <property type="component" value="Unassembled WGS sequence"/>
</dbReference>
<dbReference type="RefSeq" id="WP_073599910.1">
    <property type="nucleotide sequence ID" value="NZ_MRCB01000013.1"/>
</dbReference>
<accession>A0A1U7HGB0</accession>
<dbReference type="OrthoDB" id="580981at2"/>
<organism evidence="2 3">
    <name type="scientific">Hydrococcus rivularis NIES-593</name>
    <dbReference type="NCBI Taxonomy" id="1921803"/>
    <lineage>
        <taxon>Bacteria</taxon>
        <taxon>Bacillati</taxon>
        <taxon>Cyanobacteriota</taxon>
        <taxon>Cyanophyceae</taxon>
        <taxon>Pleurocapsales</taxon>
        <taxon>Hydrococcaceae</taxon>
        <taxon>Hydrococcus</taxon>
    </lineage>
</organism>
<keyword evidence="3" id="KW-1185">Reference proteome</keyword>
<dbReference type="Gene3D" id="3.40.50.880">
    <property type="match status" value="1"/>
</dbReference>
<dbReference type="EMBL" id="MRCB01000013">
    <property type="protein sequence ID" value="OKH22617.1"/>
    <property type="molecule type" value="Genomic_DNA"/>
</dbReference>
<reference evidence="2 3" key="1">
    <citation type="submission" date="2016-11" db="EMBL/GenBank/DDBJ databases">
        <title>Draft Genome Sequences of Nine Cyanobacterial Strains from Diverse Habitats.</title>
        <authorList>
            <person name="Zhu T."/>
            <person name="Hou S."/>
            <person name="Lu X."/>
            <person name="Hess W.R."/>
        </authorList>
    </citation>
    <scope>NUCLEOTIDE SEQUENCE [LARGE SCALE GENOMIC DNA]</scope>
    <source>
        <strain evidence="2 3">NIES-593</strain>
    </source>
</reference>